<dbReference type="GO" id="GO:0003899">
    <property type="term" value="F:DNA-directed RNA polymerase activity"/>
    <property type="evidence" value="ECO:0007669"/>
    <property type="project" value="EnsemblFungi"/>
</dbReference>
<dbReference type="OrthoDB" id="532500at2759"/>
<protein>
    <recommendedName>
        <fullName evidence="8">DNA-directed RNA polymerase I subunit RPA49</fullName>
    </recommendedName>
</protein>
<evidence type="ECO:0000256" key="2">
    <source>
        <dbReference type="ARBA" id="ARBA00009430"/>
    </source>
</evidence>
<dbReference type="GeneID" id="30146620"/>
<reference evidence="7" key="1">
    <citation type="submission" date="2016-05" db="EMBL/GenBank/DDBJ databases">
        <title>Comparative genomics of biotechnologically important yeasts.</title>
        <authorList>
            <consortium name="DOE Joint Genome Institute"/>
            <person name="Riley R."/>
            <person name="Haridas S."/>
            <person name="Wolfe K.H."/>
            <person name="Lopes M.R."/>
            <person name="Hittinger C.T."/>
            <person name="Goker M."/>
            <person name="Salamov A."/>
            <person name="Wisecaver J."/>
            <person name="Long T.M."/>
            <person name="Aerts A.L."/>
            <person name="Barry K."/>
            <person name="Choi C."/>
            <person name="Clum A."/>
            <person name="Coughlan A.Y."/>
            <person name="Deshpande S."/>
            <person name="Douglass A.P."/>
            <person name="Hanson S.J."/>
            <person name="Klenk H.-P."/>
            <person name="Labutti K."/>
            <person name="Lapidus A."/>
            <person name="Lindquist E."/>
            <person name="Lipzen A."/>
            <person name="Meier-Kolthoff J.P."/>
            <person name="Ohm R.A."/>
            <person name="Otillar R.P."/>
            <person name="Pangilinan J."/>
            <person name="Peng Y."/>
            <person name="Rokas A."/>
            <person name="Rosa C.A."/>
            <person name="Scheuner C."/>
            <person name="Sibirny A.A."/>
            <person name="Slot J.C."/>
            <person name="Stielow J.B."/>
            <person name="Sun H."/>
            <person name="Kurtzman C.P."/>
            <person name="Blackwell M."/>
            <person name="Grigoriev I.V."/>
            <person name="Jeffries T.W."/>
        </authorList>
    </citation>
    <scope>NUCLEOTIDE SEQUENCE [LARGE SCALE GENOMIC DNA]</scope>
    <source>
        <strain evidence="7">NRRL Y-12698</strain>
    </source>
</reference>
<dbReference type="InterPro" id="IPR009668">
    <property type="entry name" value="RNA_pol-assoc_fac_A49-like"/>
</dbReference>
<dbReference type="GO" id="GO:0006362">
    <property type="term" value="P:transcription elongation by RNA polymerase I"/>
    <property type="evidence" value="ECO:0007669"/>
    <property type="project" value="EnsemblFungi"/>
</dbReference>
<comment type="similarity">
    <text evidence="2">Belongs to the eukaryotic RPA49/POLR1E RNA polymerase subunit family.</text>
</comment>
<dbReference type="EMBL" id="KV454430">
    <property type="protein sequence ID" value="ODQ80421.1"/>
    <property type="molecule type" value="Genomic_DNA"/>
</dbReference>
<evidence type="ECO:0000313" key="6">
    <source>
        <dbReference type="EMBL" id="ODQ80421.1"/>
    </source>
</evidence>
<evidence type="ECO:0008006" key="8">
    <source>
        <dbReference type="Google" id="ProtNLM"/>
    </source>
</evidence>
<dbReference type="GO" id="GO:0006363">
    <property type="term" value="P:termination of RNA polymerase I transcription"/>
    <property type="evidence" value="ECO:0007669"/>
    <property type="project" value="EnsemblFungi"/>
</dbReference>
<gene>
    <name evidence="6" type="ORF">BABINDRAFT_161364</name>
</gene>
<sequence length="380" mass="42227">MSIPESTDFQLYKHKSAAEFALHGENETLEYNGETASDDTNNYVVAMYDPVNKSVELYQTPMLLAKVTAKAKRFSTKPAIQQKNVRMMVQRNALGEAFGTKKAKKAITDQERNRVDAEKLSNVELDIVDAVKSSTLELPSRKELAQNVSNERPVPPCNADATNVEDVYAVESIIPAHEWEFLRVSPILKEKDAKKRAEMLPFATSAFVNAHLPAILSSSQTTKLQLLYYTSLLMGVYENRRTSNKDNLSEKLNNPPDVLVDGILDRFAIARPGAFGRSKDRGFVIDPQHEDKLLCYILCLVLHIDSFMVEISPLAQELSLKPSKLVNLFKTLGCGVKSATVAQADAYGIPKSAASTYKIASLRVPFKVPEMTRKGSKKGR</sequence>
<evidence type="ECO:0000256" key="3">
    <source>
        <dbReference type="ARBA" id="ARBA00022478"/>
    </source>
</evidence>
<dbReference type="STRING" id="984486.A0A1E3QRW3"/>
<organism evidence="6 7">
    <name type="scientific">Babjeviella inositovora NRRL Y-12698</name>
    <dbReference type="NCBI Taxonomy" id="984486"/>
    <lineage>
        <taxon>Eukaryota</taxon>
        <taxon>Fungi</taxon>
        <taxon>Dikarya</taxon>
        <taxon>Ascomycota</taxon>
        <taxon>Saccharomycotina</taxon>
        <taxon>Pichiomycetes</taxon>
        <taxon>Serinales incertae sedis</taxon>
        <taxon>Babjeviella</taxon>
    </lineage>
</organism>
<dbReference type="AlphaFoldDB" id="A0A1E3QRW3"/>
<name>A0A1E3QRW3_9ASCO</name>
<dbReference type="GO" id="GO:0006361">
    <property type="term" value="P:transcription initiation at RNA polymerase I promoter"/>
    <property type="evidence" value="ECO:0007669"/>
    <property type="project" value="EnsemblFungi"/>
</dbReference>
<keyword evidence="5" id="KW-0539">Nucleus</keyword>
<accession>A0A1E3QRW3</accession>
<proteinExistence type="inferred from homology"/>
<dbReference type="PANTHER" id="PTHR14440">
    <property type="entry name" value="DNA-DIRECTED RNA POLYMERASE I SUBUNIT RPA49"/>
    <property type="match status" value="1"/>
</dbReference>
<keyword evidence="7" id="KW-1185">Reference proteome</keyword>
<evidence type="ECO:0000256" key="4">
    <source>
        <dbReference type="ARBA" id="ARBA00023163"/>
    </source>
</evidence>
<dbReference type="Pfam" id="PF06870">
    <property type="entry name" value="RNA_pol_I_A49"/>
    <property type="match status" value="1"/>
</dbReference>
<dbReference type="Proteomes" id="UP000094336">
    <property type="component" value="Unassembled WGS sequence"/>
</dbReference>
<keyword evidence="4" id="KW-0804">Transcription</keyword>
<evidence type="ECO:0000313" key="7">
    <source>
        <dbReference type="Proteomes" id="UP000094336"/>
    </source>
</evidence>
<keyword evidence="3" id="KW-0240">DNA-directed RNA polymerase</keyword>
<dbReference type="GO" id="GO:0005736">
    <property type="term" value="C:RNA polymerase I complex"/>
    <property type="evidence" value="ECO:0007669"/>
    <property type="project" value="EnsemblFungi"/>
</dbReference>
<dbReference type="RefSeq" id="XP_018985749.1">
    <property type="nucleotide sequence ID" value="XM_019128767.1"/>
</dbReference>
<evidence type="ECO:0000256" key="5">
    <source>
        <dbReference type="ARBA" id="ARBA00023242"/>
    </source>
</evidence>
<comment type="subcellular location">
    <subcellularLocation>
        <location evidence="1">Nucleus</location>
        <location evidence="1">Nucleolus</location>
    </subcellularLocation>
</comment>
<dbReference type="GO" id="GO:0003677">
    <property type="term" value="F:DNA binding"/>
    <property type="evidence" value="ECO:0007669"/>
    <property type="project" value="EnsemblFungi"/>
</dbReference>
<evidence type="ECO:0000256" key="1">
    <source>
        <dbReference type="ARBA" id="ARBA00004604"/>
    </source>
</evidence>